<evidence type="ECO:0000256" key="2">
    <source>
        <dbReference type="ARBA" id="ARBA00023157"/>
    </source>
</evidence>
<evidence type="ECO:0000256" key="5">
    <source>
        <dbReference type="RuleBase" id="RU000454"/>
    </source>
</evidence>
<dbReference type="Pfam" id="PF00026">
    <property type="entry name" value="Asp"/>
    <property type="match status" value="1"/>
</dbReference>
<feature type="chain" id="PRO_5002791754" description="Peptidase A1 domain-containing protein" evidence="7">
    <location>
        <begin position="22"/>
        <end position="463"/>
    </location>
</feature>
<dbReference type="FunFam" id="2.40.70.10:FF:000004">
    <property type="entry name" value="Pepsin A"/>
    <property type="match status" value="1"/>
</dbReference>
<feature type="signal peptide" evidence="7">
    <location>
        <begin position="1"/>
        <end position="21"/>
    </location>
</feature>
<keyword evidence="5" id="KW-0645">Protease</keyword>
<dbReference type="PROSITE" id="PS51767">
    <property type="entry name" value="PEPTIDASE_A1"/>
    <property type="match status" value="1"/>
</dbReference>
<dbReference type="GeneID" id="6499200"/>
<feature type="compositionally biased region" description="Polar residues" evidence="6">
    <location>
        <begin position="37"/>
        <end position="51"/>
    </location>
</feature>
<feature type="disulfide bond" evidence="4">
    <location>
        <begin position="182"/>
        <end position="187"/>
    </location>
</feature>
<dbReference type="PROSITE" id="PS00141">
    <property type="entry name" value="ASP_PROTEASE"/>
    <property type="match status" value="1"/>
</dbReference>
<feature type="compositionally biased region" description="Basic residues" evidence="6">
    <location>
        <begin position="52"/>
        <end position="90"/>
    </location>
</feature>
<proteinExistence type="inferred from homology"/>
<comment type="similarity">
    <text evidence="1 5">Belongs to the peptidase A1 family.</text>
</comment>
<keyword evidence="10" id="KW-1185">Reference proteome</keyword>
<dbReference type="GO" id="GO:0005764">
    <property type="term" value="C:lysosome"/>
    <property type="evidence" value="ECO:0007669"/>
    <property type="project" value="TreeGrafter"/>
</dbReference>
<dbReference type="PANTHER" id="PTHR47966">
    <property type="entry name" value="BETA-SITE APP-CLEAVING ENZYME, ISOFORM A-RELATED"/>
    <property type="match status" value="1"/>
</dbReference>
<evidence type="ECO:0000256" key="7">
    <source>
        <dbReference type="SAM" id="SignalP"/>
    </source>
</evidence>
<dbReference type="SUPFAM" id="SSF50630">
    <property type="entry name" value="Acid proteases"/>
    <property type="match status" value="1"/>
</dbReference>
<dbReference type="CDD" id="cd05471">
    <property type="entry name" value="pepsin_like"/>
    <property type="match status" value="1"/>
</dbReference>
<accession>B3LVR6</accession>
<dbReference type="HOGENOM" id="CLU_013253_3_2_1"/>
<feature type="domain" description="Peptidase A1" evidence="8">
    <location>
        <begin position="151"/>
        <end position="460"/>
    </location>
</feature>
<dbReference type="EMBL" id="CH902617">
    <property type="protein sequence ID" value="EDV43690.1"/>
    <property type="molecule type" value="Genomic_DNA"/>
</dbReference>
<dbReference type="Gene3D" id="2.40.70.10">
    <property type="entry name" value="Acid Proteases"/>
    <property type="match status" value="2"/>
</dbReference>
<sequence>MRHKVLILCAIICLLVILADGKQRQRTKSRSLAVKQGQRNGANRNLQSNARGRNRLAARTQNRRNRRLKAAKKNRRRRNLAKKSKQKLRKSTPTASTGAKYLELPLNFRQGFVRTTNTFRSERAFLSARYGTNFAKTYGTARLSNIGNMEYDVKMSIGTPKQKFTMLPDTGSSNIWVPGPKCKSKACRSHKKFHPAKSSTYKKKTKAFEITYGSGSVKGRLAEDTVSIGGLTVDNQTFAMTSSEPGEAFEESKFDGILGLGYQAISVDNVKTLMQNMCSQNVITSCIFAICLRGGGTSAKGGSLFIGNKNTTAYTGSNSYVYTPVTKKGYWQMKLDGFYVGSTKVSGTAQAIVDSGTSLIAAPLHAYKEFVKETGCTPTSSGECWVKCSKTIPDIVFVIADKKIVIKGDKAKMKVKTQKGHTVCLLVVTYEETNFWILGDPFLRNNCAVFDLSKNRIGFAAIT</sequence>
<dbReference type="InterPro" id="IPR033121">
    <property type="entry name" value="PEPTIDASE_A1"/>
</dbReference>
<dbReference type="InterPro" id="IPR034164">
    <property type="entry name" value="Pepsin-like_dom"/>
</dbReference>
<reference evidence="9 10" key="1">
    <citation type="journal article" date="2007" name="Nature">
        <title>Evolution of genes and genomes on the Drosophila phylogeny.</title>
        <authorList>
            <consortium name="Drosophila 12 Genomes Consortium"/>
            <person name="Clark A.G."/>
            <person name="Eisen M.B."/>
            <person name="Smith D.R."/>
            <person name="Bergman C.M."/>
            <person name="Oliver B."/>
            <person name="Markow T.A."/>
            <person name="Kaufman T.C."/>
            <person name="Kellis M."/>
            <person name="Gelbart W."/>
            <person name="Iyer V.N."/>
            <person name="Pollard D.A."/>
            <person name="Sackton T.B."/>
            <person name="Larracuente A.M."/>
            <person name="Singh N.D."/>
            <person name="Abad J.P."/>
            <person name="Abt D.N."/>
            <person name="Adryan B."/>
            <person name="Aguade M."/>
            <person name="Akashi H."/>
            <person name="Anderson W.W."/>
            <person name="Aquadro C.F."/>
            <person name="Ardell D.H."/>
            <person name="Arguello R."/>
            <person name="Artieri C.G."/>
            <person name="Barbash D.A."/>
            <person name="Barker D."/>
            <person name="Barsanti P."/>
            <person name="Batterham P."/>
            <person name="Batzoglou S."/>
            <person name="Begun D."/>
            <person name="Bhutkar A."/>
            <person name="Blanco E."/>
            <person name="Bosak S.A."/>
            <person name="Bradley R.K."/>
            <person name="Brand A.D."/>
            <person name="Brent M.R."/>
            <person name="Brooks A.N."/>
            <person name="Brown R.H."/>
            <person name="Butlin R.K."/>
            <person name="Caggese C."/>
            <person name="Calvi B.R."/>
            <person name="Bernardo de Carvalho A."/>
            <person name="Caspi A."/>
            <person name="Castrezana S."/>
            <person name="Celniker S.E."/>
            <person name="Chang J.L."/>
            <person name="Chapple C."/>
            <person name="Chatterji S."/>
            <person name="Chinwalla A."/>
            <person name="Civetta A."/>
            <person name="Clifton S.W."/>
            <person name="Comeron J.M."/>
            <person name="Costello J.C."/>
            <person name="Coyne J.A."/>
            <person name="Daub J."/>
            <person name="David R.G."/>
            <person name="Delcher A.L."/>
            <person name="Delehaunty K."/>
            <person name="Do C.B."/>
            <person name="Ebling H."/>
            <person name="Edwards K."/>
            <person name="Eickbush T."/>
            <person name="Evans J.D."/>
            <person name="Filipski A."/>
            <person name="Findeiss S."/>
            <person name="Freyhult E."/>
            <person name="Fulton L."/>
            <person name="Fulton R."/>
            <person name="Garcia A.C."/>
            <person name="Gardiner A."/>
            <person name="Garfield D.A."/>
            <person name="Garvin B.E."/>
            <person name="Gibson G."/>
            <person name="Gilbert D."/>
            <person name="Gnerre S."/>
            <person name="Godfrey J."/>
            <person name="Good R."/>
            <person name="Gotea V."/>
            <person name="Gravely B."/>
            <person name="Greenberg A.J."/>
            <person name="Griffiths-Jones S."/>
            <person name="Gross S."/>
            <person name="Guigo R."/>
            <person name="Gustafson E.A."/>
            <person name="Haerty W."/>
            <person name="Hahn M.W."/>
            <person name="Halligan D.L."/>
            <person name="Halpern A.L."/>
            <person name="Halter G.M."/>
            <person name="Han M.V."/>
            <person name="Heger A."/>
            <person name="Hillier L."/>
            <person name="Hinrichs A.S."/>
            <person name="Holmes I."/>
            <person name="Hoskins R.A."/>
            <person name="Hubisz M.J."/>
            <person name="Hultmark D."/>
            <person name="Huntley M.A."/>
            <person name="Jaffe D.B."/>
            <person name="Jagadeeshan S."/>
            <person name="Jeck W.R."/>
            <person name="Johnson J."/>
            <person name="Jones C.D."/>
            <person name="Jordan W.C."/>
            <person name="Karpen G.H."/>
            <person name="Kataoka E."/>
            <person name="Keightley P.D."/>
            <person name="Kheradpour P."/>
            <person name="Kirkness E.F."/>
            <person name="Koerich L.B."/>
            <person name="Kristiansen K."/>
            <person name="Kudrna D."/>
            <person name="Kulathinal R.J."/>
            <person name="Kumar S."/>
            <person name="Kwok R."/>
            <person name="Lander E."/>
            <person name="Langley C.H."/>
            <person name="Lapoint R."/>
            <person name="Lazzaro B.P."/>
            <person name="Lee S.J."/>
            <person name="Levesque L."/>
            <person name="Li R."/>
            <person name="Lin C.F."/>
            <person name="Lin M.F."/>
            <person name="Lindblad-Toh K."/>
            <person name="Llopart A."/>
            <person name="Long M."/>
            <person name="Low L."/>
            <person name="Lozovsky E."/>
            <person name="Lu J."/>
            <person name="Luo M."/>
            <person name="Machado C.A."/>
            <person name="Makalowski W."/>
            <person name="Marzo M."/>
            <person name="Matsuda M."/>
            <person name="Matzkin L."/>
            <person name="McAllister B."/>
            <person name="McBride C.S."/>
            <person name="McKernan B."/>
            <person name="McKernan K."/>
            <person name="Mendez-Lago M."/>
            <person name="Minx P."/>
            <person name="Mollenhauer M.U."/>
            <person name="Montooth K."/>
            <person name="Mount S.M."/>
            <person name="Mu X."/>
            <person name="Myers E."/>
            <person name="Negre B."/>
            <person name="Newfeld S."/>
            <person name="Nielsen R."/>
            <person name="Noor M.A."/>
            <person name="O'Grady P."/>
            <person name="Pachter L."/>
            <person name="Papaceit M."/>
            <person name="Parisi M.J."/>
            <person name="Parisi M."/>
            <person name="Parts L."/>
            <person name="Pedersen J.S."/>
            <person name="Pesole G."/>
            <person name="Phillippy A.M."/>
            <person name="Ponting C.P."/>
            <person name="Pop M."/>
            <person name="Porcelli D."/>
            <person name="Powell J.R."/>
            <person name="Prohaska S."/>
            <person name="Pruitt K."/>
            <person name="Puig M."/>
            <person name="Quesneville H."/>
            <person name="Ram K.R."/>
            <person name="Rand D."/>
            <person name="Rasmussen M.D."/>
            <person name="Reed L.K."/>
            <person name="Reenan R."/>
            <person name="Reily A."/>
            <person name="Remington K.A."/>
            <person name="Rieger T.T."/>
            <person name="Ritchie M.G."/>
            <person name="Robin C."/>
            <person name="Rogers Y.H."/>
            <person name="Rohde C."/>
            <person name="Rozas J."/>
            <person name="Rubenfield M.J."/>
            <person name="Ruiz A."/>
            <person name="Russo S."/>
            <person name="Salzberg S.L."/>
            <person name="Sanchez-Gracia A."/>
            <person name="Saranga D.J."/>
            <person name="Sato H."/>
            <person name="Schaeffer S.W."/>
            <person name="Schatz M.C."/>
            <person name="Schlenke T."/>
            <person name="Schwartz R."/>
            <person name="Segarra C."/>
            <person name="Singh R.S."/>
            <person name="Sirot L."/>
            <person name="Sirota M."/>
            <person name="Sisneros N.B."/>
            <person name="Smith C.D."/>
            <person name="Smith T.F."/>
            <person name="Spieth J."/>
            <person name="Stage D.E."/>
            <person name="Stark A."/>
            <person name="Stephan W."/>
            <person name="Strausberg R.L."/>
            <person name="Strempel S."/>
            <person name="Sturgill D."/>
            <person name="Sutton G."/>
            <person name="Sutton G.G."/>
            <person name="Tao W."/>
            <person name="Teichmann S."/>
            <person name="Tobari Y.N."/>
            <person name="Tomimura Y."/>
            <person name="Tsolas J.M."/>
            <person name="Valente V.L."/>
            <person name="Venter E."/>
            <person name="Venter J.C."/>
            <person name="Vicario S."/>
            <person name="Vieira F.G."/>
            <person name="Vilella A.J."/>
            <person name="Villasante A."/>
            <person name="Walenz B."/>
            <person name="Wang J."/>
            <person name="Wasserman M."/>
            <person name="Watts T."/>
            <person name="Wilson D."/>
            <person name="Wilson R.K."/>
            <person name="Wing R.A."/>
            <person name="Wolfner M.F."/>
            <person name="Wong A."/>
            <person name="Wong G.K."/>
            <person name="Wu C.I."/>
            <person name="Wu G."/>
            <person name="Yamamoto D."/>
            <person name="Yang H.P."/>
            <person name="Yang S.P."/>
            <person name="Yorke J.A."/>
            <person name="Yoshida K."/>
            <person name="Zdobnov E."/>
            <person name="Zhang P."/>
            <person name="Zhang Y."/>
            <person name="Zimin A.V."/>
            <person name="Baldwin J."/>
            <person name="Abdouelleil A."/>
            <person name="Abdulkadir J."/>
            <person name="Abebe A."/>
            <person name="Abera B."/>
            <person name="Abreu J."/>
            <person name="Acer S.C."/>
            <person name="Aftuck L."/>
            <person name="Alexander A."/>
            <person name="An P."/>
            <person name="Anderson E."/>
            <person name="Anderson S."/>
            <person name="Arachi H."/>
            <person name="Azer M."/>
            <person name="Bachantsang P."/>
            <person name="Barry A."/>
            <person name="Bayul T."/>
            <person name="Berlin A."/>
            <person name="Bessette D."/>
            <person name="Bloom T."/>
            <person name="Blye J."/>
            <person name="Boguslavskiy L."/>
            <person name="Bonnet C."/>
            <person name="Boukhgalter B."/>
            <person name="Bourzgui I."/>
            <person name="Brown A."/>
            <person name="Cahill P."/>
            <person name="Channer S."/>
            <person name="Cheshatsang Y."/>
            <person name="Chuda L."/>
            <person name="Citroen M."/>
            <person name="Collymore A."/>
            <person name="Cooke P."/>
            <person name="Costello M."/>
            <person name="D'Aco K."/>
            <person name="Daza R."/>
            <person name="De Haan G."/>
            <person name="DeGray S."/>
            <person name="DeMaso C."/>
            <person name="Dhargay N."/>
            <person name="Dooley K."/>
            <person name="Dooley E."/>
            <person name="Doricent M."/>
            <person name="Dorje P."/>
            <person name="Dorjee K."/>
            <person name="Dupes A."/>
            <person name="Elong R."/>
            <person name="Falk J."/>
            <person name="Farina A."/>
            <person name="Faro S."/>
            <person name="Ferguson D."/>
            <person name="Fisher S."/>
            <person name="Foley C.D."/>
            <person name="Franke A."/>
            <person name="Friedrich D."/>
            <person name="Gadbois L."/>
            <person name="Gearin G."/>
            <person name="Gearin C.R."/>
            <person name="Giannoukos G."/>
            <person name="Goode T."/>
            <person name="Graham J."/>
            <person name="Grandbois E."/>
            <person name="Grewal S."/>
            <person name="Gyaltsen K."/>
            <person name="Hafez N."/>
            <person name="Hagos B."/>
            <person name="Hall J."/>
            <person name="Henson C."/>
            <person name="Hollinger A."/>
            <person name="Honan T."/>
            <person name="Huard M.D."/>
            <person name="Hughes L."/>
            <person name="Hurhula B."/>
            <person name="Husby M.E."/>
            <person name="Kamat A."/>
            <person name="Kanga B."/>
            <person name="Kashin S."/>
            <person name="Khazanovich D."/>
            <person name="Kisner P."/>
            <person name="Lance K."/>
            <person name="Lara M."/>
            <person name="Lee W."/>
            <person name="Lennon N."/>
            <person name="Letendre F."/>
            <person name="LeVine R."/>
            <person name="Lipovsky A."/>
            <person name="Liu X."/>
            <person name="Liu J."/>
            <person name="Liu S."/>
            <person name="Lokyitsang T."/>
            <person name="Lokyitsang Y."/>
            <person name="Lubonja R."/>
            <person name="Lui A."/>
            <person name="MacDonald P."/>
            <person name="Magnisalis V."/>
            <person name="Maru K."/>
            <person name="Matthews C."/>
            <person name="McCusker W."/>
            <person name="McDonough S."/>
            <person name="Mehta T."/>
            <person name="Meldrim J."/>
            <person name="Meneus L."/>
            <person name="Mihai O."/>
            <person name="Mihalev A."/>
            <person name="Mihova T."/>
            <person name="Mittelman R."/>
            <person name="Mlenga V."/>
            <person name="Montmayeur A."/>
            <person name="Mulrain L."/>
            <person name="Navidi A."/>
            <person name="Naylor J."/>
            <person name="Negash T."/>
            <person name="Nguyen T."/>
            <person name="Nguyen N."/>
            <person name="Nicol R."/>
            <person name="Norbu C."/>
            <person name="Norbu N."/>
            <person name="Novod N."/>
            <person name="O'Neill B."/>
            <person name="Osman S."/>
            <person name="Markiewicz E."/>
            <person name="Oyono O.L."/>
            <person name="Patti C."/>
            <person name="Phunkhang P."/>
            <person name="Pierre F."/>
            <person name="Priest M."/>
            <person name="Raghuraman S."/>
            <person name="Rege F."/>
            <person name="Reyes R."/>
            <person name="Rise C."/>
            <person name="Rogov P."/>
            <person name="Ross K."/>
            <person name="Ryan E."/>
            <person name="Settipalli S."/>
            <person name="Shea T."/>
            <person name="Sherpa N."/>
            <person name="Shi L."/>
            <person name="Shih D."/>
            <person name="Sparrow T."/>
            <person name="Spaulding J."/>
            <person name="Stalker J."/>
            <person name="Stange-Thomann N."/>
            <person name="Stavropoulos S."/>
            <person name="Stone C."/>
            <person name="Strader C."/>
            <person name="Tesfaye S."/>
            <person name="Thomson T."/>
            <person name="Thoulutsang Y."/>
            <person name="Thoulutsang D."/>
            <person name="Topham K."/>
            <person name="Topping I."/>
            <person name="Tsamla T."/>
            <person name="Vassiliev H."/>
            <person name="Vo A."/>
            <person name="Wangchuk T."/>
            <person name="Wangdi T."/>
            <person name="Weiand M."/>
            <person name="Wilkinson J."/>
            <person name="Wilson A."/>
            <person name="Yadav S."/>
            <person name="Young G."/>
            <person name="Yu Q."/>
            <person name="Zembek L."/>
            <person name="Zhong D."/>
            <person name="Zimmer A."/>
            <person name="Zwirko Z."/>
            <person name="Jaffe D.B."/>
            <person name="Alvarez P."/>
            <person name="Brockman W."/>
            <person name="Butler J."/>
            <person name="Chin C."/>
            <person name="Gnerre S."/>
            <person name="Grabherr M."/>
            <person name="Kleber M."/>
            <person name="Mauceli E."/>
            <person name="MacCallum I."/>
        </authorList>
    </citation>
    <scope>NUCLEOTIDE SEQUENCE [LARGE SCALE GENOMIC DNA]</scope>
    <source>
        <strain evidence="10">Tucson 14024-0371.13</strain>
    </source>
</reference>
<dbReference type="PhylomeDB" id="B3LVR6"/>
<feature type="region of interest" description="Disordered" evidence="6">
    <location>
        <begin position="26"/>
        <end position="96"/>
    </location>
</feature>
<dbReference type="InterPro" id="IPR021109">
    <property type="entry name" value="Peptidase_aspartic_dom_sf"/>
</dbReference>
<evidence type="ECO:0000313" key="10">
    <source>
        <dbReference type="Proteomes" id="UP000007801"/>
    </source>
</evidence>
<keyword evidence="7" id="KW-0732">Signal</keyword>
<gene>
    <name evidence="9" type="primary">Dana\GF16404</name>
    <name evidence="9" type="synonym">dana_GLEANR_17673</name>
    <name evidence="9" type="ORF">GF16404</name>
</gene>
<dbReference type="STRING" id="7217.B3LVR6"/>
<organism evidence="9 10">
    <name type="scientific">Drosophila ananassae</name>
    <name type="common">Fruit fly</name>
    <dbReference type="NCBI Taxonomy" id="7217"/>
    <lineage>
        <taxon>Eukaryota</taxon>
        <taxon>Metazoa</taxon>
        <taxon>Ecdysozoa</taxon>
        <taxon>Arthropoda</taxon>
        <taxon>Hexapoda</taxon>
        <taxon>Insecta</taxon>
        <taxon>Pterygota</taxon>
        <taxon>Neoptera</taxon>
        <taxon>Endopterygota</taxon>
        <taxon>Diptera</taxon>
        <taxon>Brachycera</taxon>
        <taxon>Muscomorpha</taxon>
        <taxon>Ephydroidea</taxon>
        <taxon>Drosophilidae</taxon>
        <taxon>Drosophila</taxon>
        <taxon>Sophophora</taxon>
    </lineage>
</organism>
<dbReference type="AlphaFoldDB" id="B3LVR6"/>
<protein>
    <recommendedName>
        <fullName evidence="8">Peptidase A1 domain-containing protein</fullName>
    </recommendedName>
</protein>
<dbReference type="MEROPS" id="A01.A04"/>
<evidence type="ECO:0000256" key="1">
    <source>
        <dbReference type="ARBA" id="ARBA00007447"/>
    </source>
</evidence>
<keyword evidence="5" id="KW-0064">Aspartyl protease</keyword>
<evidence type="ECO:0000259" key="8">
    <source>
        <dbReference type="PROSITE" id="PS51767"/>
    </source>
</evidence>
<dbReference type="FunCoup" id="B3LVR6">
    <property type="interactions" value="203"/>
</dbReference>
<keyword evidence="2 4" id="KW-1015">Disulfide bond</keyword>
<dbReference type="GO" id="GO:0004190">
    <property type="term" value="F:aspartic-type endopeptidase activity"/>
    <property type="evidence" value="ECO:0007669"/>
    <property type="project" value="UniProtKB-KW"/>
</dbReference>
<name>B3LVR6_DROAN</name>
<feature type="active site" evidence="3">
    <location>
        <position position="354"/>
    </location>
</feature>
<dbReference type="KEGG" id="dan:6499200"/>
<dbReference type="eggNOG" id="KOG1339">
    <property type="taxonomic scope" value="Eukaryota"/>
</dbReference>
<dbReference type="Proteomes" id="UP000007801">
    <property type="component" value="Unassembled WGS sequence"/>
</dbReference>
<dbReference type="GO" id="GO:0006508">
    <property type="term" value="P:proteolysis"/>
    <property type="evidence" value="ECO:0007669"/>
    <property type="project" value="UniProtKB-KW"/>
</dbReference>
<dbReference type="OrthoDB" id="2747330at2759"/>
<dbReference type="InParanoid" id="B3LVR6"/>
<evidence type="ECO:0000313" key="9">
    <source>
        <dbReference type="EMBL" id="EDV43690.1"/>
    </source>
</evidence>
<feature type="disulfide bond" evidence="4">
    <location>
        <begin position="388"/>
        <end position="424"/>
    </location>
</feature>
<evidence type="ECO:0000256" key="6">
    <source>
        <dbReference type="SAM" id="MobiDB-lite"/>
    </source>
</evidence>
<dbReference type="InterPro" id="IPR001969">
    <property type="entry name" value="Aspartic_peptidase_AS"/>
</dbReference>
<keyword evidence="5 9" id="KW-0378">Hydrolase</keyword>
<dbReference type="OMA" id="TCKMNIG"/>
<dbReference type="InterPro" id="IPR001461">
    <property type="entry name" value="Aspartic_peptidase_A1"/>
</dbReference>
<dbReference type="PANTHER" id="PTHR47966:SF51">
    <property type="entry name" value="BETA-SITE APP-CLEAVING ENZYME, ISOFORM A-RELATED"/>
    <property type="match status" value="1"/>
</dbReference>
<evidence type="ECO:0000256" key="4">
    <source>
        <dbReference type="PIRSR" id="PIRSR601461-2"/>
    </source>
</evidence>
<feature type="active site" evidence="3">
    <location>
        <position position="169"/>
    </location>
</feature>
<dbReference type="PRINTS" id="PR00792">
    <property type="entry name" value="PEPSIN"/>
</dbReference>
<evidence type="ECO:0000256" key="3">
    <source>
        <dbReference type="PIRSR" id="PIRSR601461-1"/>
    </source>
</evidence>